<reference evidence="2" key="1">
    <citation type="journal article" date="2021" name="Nat. Commun.">
        <title>Genomic analyses provide insights into spinach domestication and the genetic basis of agronomic traits.</title>
        <authorList>
            <person name="Cai X."/>
            <person name="Sun X."/>
            <person name="Xu C."/>
            <person name="Sun H."/>
            <person name="Wang X."/>
            <person name="Ge C."/>
            <person name="Zhang Z."/>
            <person name="Wang Q."/>
            <person name="Fei Z."/>
            <person name="Jiao C."/>
            <person name="Wang Q."/>
        </authorList>
    </citation>
    <scope>NUCLEOTIDE SEQUENCE [LARGE SCALE GENOMIC DNA]</scope>
    <source>
        <strain evidence="2">cv. Varoflay</strain>
    </source>
</reference>
<protein>
    <recommendedName>
        <fullName evidence="4">DUF4005 domain-containing protein</fullName>
    </recommendedName>
</protein>
<feature type="compositionally biased region" description="Polar residues" evidence="1">
    <location>
        <begin position="178"/>
        <end position="197"/>
    </location>
</feature>
<keyword evidence="2" id="KW-1185">Reference proteome</keyword>
<sequence>MESGDEARHRRLLRRFILIQRRNRARNNNPTHVMVTDSRPRHLPVIWPQHPMPSMMNAVQRVGMDNGDEAKHRRLLRRFILIQRRNRARNNNPTHVRVTDSRPRHLPVIWPQHPVASMMNAVERAHRSLTSRGETSAPNNNVIGSGTPSRRRRRSENRESTSSLRRRLNSSLPPDGSMTPTTETDIQNTRSPQPNLTRGNLILLQQVIHYSTYEY</sequence>
<feature type="compositionally biased region" description="Polar residues" evidence="1">
    <location>
        <begin position="128"/>
        <end position="143"/>
    </location>
</feature>
<gene>
    <name evidence="3" type="primary">LOC130463245</name>
</gene>
<dbReference type="RefSeq" id="XP_056688296.1">
    <property type="nucleotide sequence ID" value="XM_056832318.1"/>
</dbReference>
<evidence type="ECO:0000256" key="1">
    <source>
        <dbReference type="SAM" id="MobiDB-lite"/>
    </source>
</evidence>
<evidence type="ECO:0000313" key="2">
    <source>
        <dbReference type="Proteomes" id="UP000813463"/>
    </source>
</evidence>
<dbReference type="Proteomes" id="UP000813463">
    <property type="component" value="Chromosome 6"/>
</dbReference>
<organism evidence="2 3">
    <name type="scientific">Spinacia oleracea</name>
    <name type="common">Spinach</name>
    <dbReference type="NCBI Taxonomy" id="3562"/>
    <lineage>
        <taxon>Eukaryota</taxon>
        <taxon>Viridiplantae</taxon>
        <taxon>Streptophyta</taxon>
        <taxon>Embryophyta</taxon>
        <taxon>Tracheophyta</taxon>
        <taxon>Spermatophyta</taxon>
        <taxon>Magnoliopsida</taxon>
        <taxon>eudicotyledons</taxon>
        <taxon>Gunneridae</taxon>
        <taxon>Pentapetalae</taxon>
        <taxon>Caryophyllales</taxon>
        <taxon>Chenopodiaceae</taxon>
        <taxon>Chenopodioideae</taxon>
        <taxon>Anserineae</taxon>
        <taxon>Spinacia</taxon>
    </lineage>
</organism>
<proteinExistence type="predicted"/>
<reference evidence="3" key="2">
    <citation type="submission" date="2025-08" db="UniProtKB">
        <authorList>
            <consortium name="RefSeq"/>
        </authorList>
    </citation>
    <scope>IDENTIFICATION</scope>
    <source>
        <tissue evidence="3">Leaf</tissue>
    </source>
</reference>
<feature type="region of interest" description="Disordered" evidence="1">
    <location>
        <begin position="125"/>
        <end position="197"/>
    </location>
</feature>
<dbReference type="GeneID" id="130463245"/>
<name>A0ABM3QY67_SPIOL</name>
<accession>A0ABM3QY67</accession>
<evidence type="ECO:0008006" key="4">
    <source>
        <dbReference type="Google" id="ProtNLM"/>
    </source>
</evidence>
<evidence type="ECO:0000313" key="3">
    <source>
        <dbReference type="RefSeq" id="XP_056688296.1"/>
    </source>
</evidence>